<sequence>MLNSFSKATLLILTIFIACKTSGQSYPQDHPLTKPVSLEELQMKRYEKDTSASAVVLYDFGRANVIDGYGRYYIRYEYTKRIKIFKKSAYSQATFIIPAYYSDNDNKEEISHVKGITYNLEDGQIRTYKLAKDSKFTVKEDFHNRTMTITLPQVKEGSVIEFSYVLESPYPYRPRIWLFQSDIPVMKSEYSFESPLNLSYRIVNQGLSYLKEDDINEKKESTYYYWLAEDVPAFHDEPYINTSLNYLSMIHFELAEFMTVGMKAPKSFSRTWEDFDKALLKDKYFISAYDSALFPADFVKSIKAINTTDTLQKAKAAYQLVRQSVGWNGEITLKSDYSSLGNVISNKTGNSAEINLLLIGLLRELGIAANPVVLSTRQNGNTWQDFPYLSRFNYVIAQINLDGKNILLDATSRHLNFGMLPAHCMNGSARLVAEKNSRWIPIETQEKTIKVFQGGFDINVENTSVDGAIKISGLGYLAFELLESYAGLGKPKFSDILVKSQPNWESPVIEFKEFEYKSDTLTQPTIVIQTKIKDAFTALDDKIFLNPMLTEGLKSNPLTNPKRNYPVDLTYLKEENFSVSFKIPEGYTVDEMPKSVKLSMPKDGARFSYILSTTDGIIYLNSKIQLKKAIYSPEEYPFLREFYAQIVAKHAEQIVLKKK</sequence>
<feature type="domain" description="Transglutaminase-like" evidence="1">
    <location>
        <begin position="306"/>
        <end position="388"/>
    </location>
</feature>
<dbReference type="InterPro" id="IPR024618">
    <property type="entry name" value="DUF3857"/>
</dbReference>
<dbReference type="Pfam" id="PF12970">
    <property type="entry name" value="DUF3858"/>
    <property type="match status" value="1"/>
</dbReference>
<evidence type="ECO:0000259" key="2">
    <source>
        <dbReference type="Pfam" id="PF12969"/>
    </source>
</evidence>
<gene>
    <name evidence="4" type="ORF">SAMN04515674_110140</name>
</gene>
<protein>
    <submittedName>
        <fullName evidence="4">Transglutaminase-like superfamily protein</fullName>
    </submittedName>
</protein>
<dbReference type="SUPFAM" id="SSF54001">
    <property type="entry name" value="Cysteine proteinases"/>
    <property type="match status" value="1"/>
</dbReference>
<name>A0A1I5VYK1_9BACT</name>
<evidence type="ECO:0000259" key="3">
    <source>
        <dbReference type="Pfam" id="PF12970"/>
    </source>
</evidence>
<dbReference type="EMBL" id="FOXH01000010">
    <property type="protein sequence ID" value="SFQ12555.1"/>
    <property type="molecule type" value="Genomic_DNA"/>
</dbReference>
<dbReference type="Pfam" id="PF12969">
    <property type="entry name" value="DUF3857"/>
    <property type="match status" value="1"/>
</dbReference>
<evidence type="ECO:0000259" key="1">
    <source>
        <dbReference type="Pfam" id="PF01841"/>
    </source>
</evidence>
<dbReference type="OrthoDB" id="98874at2"/>
<dbReference type="AlphaFoldDB" id="A0A1I5VYK1"/>
<dbReference type="InterPro" id="IPR038765">
    <property type="entry name" value="Papain-like_cys_pep_sf"/>
</dbReference>
<reference evidence="4 5" key="1">
    <citation type="submission" date="2016-10" db="EMBL/GenBank/DDBJ databases">
        <authorList>
            <person name="de Groot N.N."/>
        </authorList>
    </citation>
    <scope>NUCLEOTIDE SEQUENCE [LARGE SCALE GENOMIC DNA]</scope>
    <source>
        <strain evidence="5">E92,LMG 26720,CCM 7988</strain>
    </source>
</reference>
<dbReference type="STRING" id="1079859.SAMN04515674_110140"/>
<dbReference type="InterPro" id="IPR002931">
    <property type="entry name" value="Transglutaminase-like"/>
</dbReference>
<dbReference type="RefSeq" id="WP_092018337.1">
    <property type="nucleotide sequence ID" value="NZ_FOXH01000010.1"/>
</dbReference>
<dbReference type="Pfam" id="PF01841">
    <property type="entry name" value="Transglut_core"/>
    <property type="match status" value="1"/>
</dbReference>
<accession>A0A1I5VYK1</accession>
<dbReference type="Proteomes" id="UP000199306">
    <property type="component" value="Unassembled WGS sequence"/>
</dbReference>
<dbReference type="Gene3D" id="2.60.120.1130">
    <property type="match status" value="1"/>
</dbReference>
<evidence type="ECO:0000313" key="4">
    <source>
        <dbReference type="EMBL" id="SFQ12555.1"/>
    </source>
</evidence>
<dbReference type="PROSITE" id="PS51257">
    <property type="entry name" value="PROKAR_LIPOPROTEIN"/>
    <property type="match status" value="1"/>
</dbReference>
<feature type="domain" description="DUF3857" evidence="2">
    <location>
        <begin position="113"/>
        <end position="234"/>
    </location>
</feature>
<dbReference type="Gene3D" id="3.10.620.30">
    <property type="match status" value="1"/>
</dbReference>
<dbReference type="InterPro" id="IPR024544">
    <property type="entry name" value="DUF3858"/>
</dbReference>
<feature type="domain" description="DUF3858" evidence="3">
    <location>
        <begin position="543"/>
        <end position="645"/>
    </location>
</feature>
<keyword evidence="5" id="KW-1185">Reference proteome</keyword>
<organism evidence="4 5">
    <name type="scientific">Pseudarcicella hirudinis</name>
    <dbReference type="NCBI Taxonomy" id="1079859"/>
    <lineage>
        <taxon>Bacteria</taxon>
        <taxon>Pseudomonadati</taxon>
        <taxon>Bacteroidota</taxon>
        <taxon>Cytophagia</taxon>
        <taxon>Cytophagales</taxon>
        <taxon>Flectobacillaceae</taxon>
        <taxon>Pseudarcicella</taxon>
    </lineage>
</organism>
<proteinExistence type="predicted"/>
<dbReference type="Gene3D" id="2.60.40.3140">
    <property type="match status" value="1"/>
</dbReference>
<evidence type="ECO:0000313" key="5">
    <source>
        <dbReference type="Proteomes" id="UP000199306"/>
    </source>
</evidence>